<evidence type="ECO:0000313" key="2">
    <source>
        <dbReference type="Proteomes" id="UP000054843"/>
    </source>
</evidence>
<sequence>MMVLKVENKSFTGIRAVWTRRICSQRCGHEFLDCIINLNDAVLVREASAWARDPGSRLRCR</sequence>
<organism evidence="1 2">
    <name type="scientific">Trichinella papuae</name>
    <dbReference type="NCBI Taxonomy" id="268474"/>
    <lineage>
        <taxon>Eukaryota</taxon>
        <taxon>Metazoa</taxon>
        <taxon>Ecdysozoa</taxon>
        <taxon>Nematoda</taxon>
        <taxon>Enoplea</taxon>
        <taxon>Dorylaimia</taxon>
        <taxon>Trichinellida</taxon>
        <taxon>Trichinellidae</taxon>
        <taxon>Trichinella</taxon>
    </lineage>
</organism>
<comment type="caution">
    <text evidence="1">The sequence shown here is derived from an EMBL/GenBank/DDBJ whole genome shotgun (WGS) entry which is preliminary data.</text>
</comment>
<dbReference type="AlphaFoldDB" id="A0A0V1MET8"/>
<evidence type="ECO:0000313" key="1">
    <source>
        <dbReference type="EMBL" id="KRZ70018.1"/>
    </source>
</evidence>
<keyword evidence="2" id="KW-1185">Reference proteome</keyword>
<dbReference type="Proteomes" id="UP000054843">
    <property type="component" value="Unassembled WGS sequence"/>
</dbReference>
<proteinExistence type="predicted"/>
<name>A0A0V1MET8_9BILA</name>
<dbReference type="EMBL" id="JYDO01000122">
    <property type="protein sequence ID" value="KRZ70018.1"/>
    <property type="molecule type" value="Genomic_DNA"/>
</dbReference>
<gene>
    <name evidence="1" type="ORF">T10_10782</name>
</gene>
<reference evidence="1 2" key="1">
    <citation type="submission" date="2015-01" db="EMBL/GenBank/DDBJ databases">
        <title>Evolution of Trichinella species and genotypes.</title>
        <authorList>
            <person name="Korhonen P.K."/>
            <person name="Edoardo P."/>
            <person name="Giuseppe L.R."/>
            <person name="Gasser R.B."/>
        </authorList>
    </citation>
    <scope>NUCLEOTIDE SEQUENCE [LARGE SCALE GENOMIC DNA]</scope>
    <source>
        <strain evidence="1">ISS1980</strain>
    </source>
</reference>
<protein>
    <submittedName>
        <fullName evidence="1">Uncharacterized protein</fullName>
    </submittedName>
</protein>
<accession>A0A0V1MET8</accession>